<dbReference type="SUPFAM" id="SSF158855">
    <property type="entry name" value="Lipase chaperone-like"/>
    <property type="match status" value="1"/>
</dbReference>
<keyword evidence="17" id="KW-1185">Reference proteome</keyword>
<evidence type="ECO:0000256" key="10">
    <source>
        <dbReference type="ARBA" id="ARBA00023098"/>
    </source>
</evidence>
<keyword evidence="9" id="KW-1133">Transmembrane helix</keyword>
<comment type="subcellular location">
    <subcellularLocation>
        <location evidence="2">Cell inner membrane</location>
        <topology evidence="2">Single-pass membrane protein</topology>
        <orientation evidence="2">Periplasmic side</orientation>
    </subcellularLocation>
</comment>
<evidence type="ECO:0000256" key="7">
    <source>
        <dbReference type="ARBA" id="ARBA00022692"/>
    </source>
</evidence>
<accession>A0ABT3MU04</accession>
<keyword evidence="7" id="KW-0812">Transmembrane</keyword>
<evidence type="ECO:0000256" key="6">
    <source>
        <dbReference type="ARBA" id="ARBA00022519"/>
    </source>
</evidence>
<evidence type="ECO:0000256" key="11">
    <source>
        <dbReference type="ARBA" id="ARBA00023136"/>
    </source>
</evidence>
<comment type="similarity">
    <text evidence="3">Belongs to the lipase chaperone family.</text>
</comment>
<sequence length="263" mass="30731">MLKLNSGKDFILYKGIKDHFDHFIALQKTENKALLETAYKTYLLQTELTVLGQKQAADLFSRYVQYKHDLLRLEAETPIPQGSLVEAAQRRLLLLDELRWRWFGSTEYQFLFADERQFDEAALNRLAIRQNSQLTREQKEQRLEQHFANLSEPEKEGLQPSLDLIRSRSIRQLPQGNQYNLLAAEFGDEIAGRMIKAWKNQTDWQKRVQAFVVKKERILSDPGLDKLQKTLLIAELEESGFSQYEKKRLKVFIENPELMVTGG</sequence>
<evidence type="ECO:0000256" key="8">
    <source>
        <dbReference type="ARBA" id="ARBA00022963"/>
    </source>
</evidence>
<proteinExistence type="inferred from homology"/>
<evidence type="ECO:0000256" key="15">
    <source>
        <dbReference type="ARBA" id="ARBA00033028"/>
    </source>
</evidence>
<keyword evidence="12" id="KW-0143">Chaperone</keyword>
<evidence type="ECO:0000313" key="17">
    <source>
        <dbReference type="Proteomes" id="UP001209854"/>
    </source>
</evidence>
<dbReference type="InterPro" id="IPR004961">
    <property type="entry name" value="Lipase_chaperone"/>
</dbReference>
<protein>
    <recommendedName>
        <fullName evidence="4">Lipase chaperone</fullName>
    </recommendedName>
    <alternativeName>
        <fullName evidence="15">Lipase foldase</fullName>
    </alternativeName>
    <alternativeName>
        <fullName evidence="13">Lipase helper protein</fullName>
    </alternativeName>
    <alternativeName>
        <fullName evidence="14">Lipase modulator</fullName>
    </alternativeName>
</protein>
<dbReference type="Pfam" id="PF03280">
    <property type="entry name" value="Lipase_chap"/>
    <property type="match status" value="1"/>
</dbReference>
<evidence type="ECO:0000256" key="5">
    <source>
        <dbReference type="ARBA" id="ARBA00022475"/>
    </source>
</evidence>
<evidence type="ECO:0000256" key="2">
    <source>
        <dbReference type="ARBA" id="ARBA00004383"/>
    </source>
</evidence>
<reference evidence="16 17" key="1">
    <citation type="submission" date="2022-10" db="EMBL/GenBank/DDBJ databases">
        <title>High-quality genome sequences of two octocoral-associated bacteria, Endozoicomonas euniceicola EF212 and Endozoicomonas gorgoniicola PS125.</title>
        <authorList>
            <person name="Chiou Y.-J."/>
            <person name="Chen Y.-H."/>
        </authorList>
    </citation>
    <scope>NUCLEOTIDE SEQUENCE [LARGE SCALE GENOMIC DNA]</scope>
    <source>
        <strain evidence="16 17">PS125</strain>
    </source>
</reference>
<keyword evidence="11" id="KW-0472">Membrane</keyword>
<evidence type="ECO:0000256" key="9">
    <source>
        <dbReference type="ARBA" id="ARBA00022989"/>
    </source>
</evidence>
<comment type="caution">
    <text evidence="16">The sequence shown here is derived from an EMBL/GenBank/DDBJ whole genome shotgun (WGS) entry which is preliminary data.</text>
</comment>
<gene>
    <name evidence="16" type="ORF">NX722_07360</name>
</gene>
<dbReference type="RefSeq" id="WP_262567423.1">
    <property type="nucleotide sequence ID" value="NZ_JAPFCC010000001.1"/>
</dbReference>
<evidence type="ECO:0000256" key="3">
    <source>
        <dbReference type="ARBA" id="ARBA00010358"/>
    </source>
</evidence>
<dbReference type="Proteomes" id="UP001209854">
    <property type="component" value="Unassembled WGS sequence"/>
</dbReference>
<name>A0ABT3MU04_9GAMM</name>
<keyword evidence="8" id="KW-0442">Lipid degradation</keyword>
<evidence type="ECO:0000256" key="13">
    <source>
        <dbReference type="ARBA" id="ARBA00030948"/>
    </source>
</evidence>
<keyword evidence="5" id="KW-1003">Cell membrane</keyword>
<dbReference type="EMBL" id="JAPFCC010000001">
    <property type="protein sequence ID" value="MCW7552464.1"/>
    <property type="molecule type" value="Genomic_DNA"/>
</dbReference>
<evidence type="ECO:0000256" key="1">
    <source>
        <dbReference type="ARBA" id="ARBA00003280"/>
    </source>
</evidence>
<evidence type="ECO:0000256" key="12">
    <source>
        <dbReference type="ARBA" id="ARBA00023186"/>
    </source>
</evidence>
<comment type="function">
    <text evidence="1">May be involved in the folding of the extracellular lipase during its passage through the periplasm.</text>
</comment>
<evidence type="ECO:0000256" key="4">
    <source>
        <dbReference type="ARBA" id="ARBA00019692"/>
    </source>
</evidence>
<keyword evidence="10" id="KW-0443">Lipid metabolism</keyword>
<organism evidence="16 17">
    <name type="scientific">Endozoicomonas gorgoniicola</name>
    <dbReference type="NCBI Taxonomy" id="1234144"/>
    <lineage>
        <taxon>Bacteria</taxon>
        <taxon>Pseudomonadati</taxon>
        <taxon>Pseudomonadota</taxon>
        <taxon>Gammaproteobacteria</taxon>
        <taxon>Oceanospirillales</taxon>
        <taxon>Endozoicomonadaceae</taxon>
        <taxon>Endozoicomonas</taxon>
    </lineage>
</organism>
<evidence type="ECO:0000313" key="16">
    <source>
        <dbReference type="EMBL" id="MCW7552464.1"/>
    </source>
</evidence>
<keyword evidence="6" id="KW-0997">Cell inner membrane</keyword>
<evidence type="ECO:0000256" key="14">
    <source>
        <dbReference type="ARBA" id="ARBA00031542"/>
    </source>
</evidence>